<accession>A0A7S5REB6</accession>
<protein>
    <submittedName>
        <fullName evidence="1">Uncharacterized protein</fullName>
    </submittedName>
</protein>
<keyword evidence="2" id="KW-1185">Reference proteome</keyword>
<name>A0A7S5REB6_9CAUD</name>
<evidence type="ECO:0000313" key="2">
    <source>
        <dbReference type="Proteomes" id="UP000646667"/>
    </source>
</evidence>
<proteinExistence type="predicted"/>
<dbReference type="Proteomes" id="UP000646667">
    <property type="component" value="Segment"/>
</dbReference>
<sequence>MHIDEFEDLYEQYSFEKGLFALSSPKTQFELRTNKKMPVLIFVQESSSKIVNVAVSSDGIVSVPHFIQDRFR</sequence>
<gene>
    <name evidence="1" type="ORF">EVC06_176</name>
</gene>
<dbReference type="EMBL" id="MN988534">
    <property type="protein sequence ID" value="QIG73951.1"/>
    <property type="molecule type" value="Genomic_DNA"/>
</dbReference>
<organism evidence="1 2">
    <name type="scientific">Rhizobium phage RHph_N34</name>
    <dbReference type="NCBI Taxonomy" id="2509586"/>
    <lineage>
        <taxon>Viruses</taxon>
        <taxon>Duplodnaviria</taxon>
        <taxon>Heunggongvirae</taxon>
        <taxon>Uroviricota</taxon>
        <taxon>Caudoviricetes</taxon>
        <taxon>Pootjesviridae</taxon>
        <taxon>Staniewskivirinae</taxon>
        <taxon>Trinifflemingvirus</taxon>
        <taxon>Trinifflemingvirus N34</taxon>
    </lineage>
</organism>
<evidence type="ECO:0000313" key="1">
    <source>
        <dbReference type="EMBL" id="QIG73951.1"/>
    </source>
</evidence>
<reference evidence="1 2" key="1">
    <citation type="submission" date="2020-01" db="EMBL/GenBank/DDBJ databases">
        <title>Patterns of diversity and host range of bacteriophage communities associated with bean-nodulatin bacteria.</title>
        <authorList>
            <person name="Vann Cauwenberghe J."/>
            <person name="Santamaria R.I."/>
            <person name="Bustos P."/>
            <person name="Juarez S."/>
            <person name="Gonzalez V."/>
        </authorList>
    </citation>
    <scope>NUCLEOTIDE SEQUENCE [LARGE SCALE GENOMIC DNA]</scope>
    <source>
        <strain evidence="2">RHph</strain>
    </source>
</reference>